<feature type="binding site" evidence="10">
    <location>
        <position position="244"/>
    </location>
    <ligand>
        <name>thiamine diphosphate</name>
        <dbReference type="ChEBI" id="CHEBI:58937"/>
    </ligand>
</feature>
<dbReference type="GO" id="GO:0005829">
    <property type="term" value="C:cytosol"/>
    <property type="evidence" value="ECO:0007669"/>
    <property type="project" value="TreeGrafter"/>
</dbReference>
<comment type="similarity">
    <text evidence="2 10">Belongs to the transketolase family. DXPS subfamily.</text>
</comment>
<dbReference type="InterPro" id="IPR029061">
    <property type="entry name" value="THDP-binding"/>
</dbReference>
<dbReference type="GO" id="GO:0019288">
    <property type="term" value="P:isopentenyl diphosphate biosynthetic process, methylerythritol 4-phosphate pathway"/>
    <property type="evidence" value="ECO:0007669"/>
    <property type="project" value="TreeGrafter"/>
</dbReference>
<comment type="function">
    <text evidence="10">Catalyzes the acyloin condensation reaction between C atoms 2 and 3 of pyruvate and glyceraldehyde 3-phosphate to yield 1-deoxy-D-xylulose-5-phosphate (DXP).</text>
</comment>
<feature type="binding site" evidence="10">
    <location>
        <position position="146"/>
    </location>
    <ligand>
        <name>Mg(2+)</name>
        <dbReference type="ChEBI" id="CHEBI:18420"/>
    </ligand>
</feature>
<keyword evidence="6 10" id="KW-0460">Magnesium</keyword>
<dbReference type="EMBL" id="JABFJV010000174">
    <property type="protein sequence ID" value="NOK36623.1"/>
    <property type="molecule type" value="Genomic_DNA"/>
</dbReference>
<dbReference type="UniPathway" id="UPA00064">
    <property type="reaction ID" value="UER00091"/>
</dbReference>
<dbReference type="SUPFAM" id="SSF52518">
    <property type="entry name" value="Thiamin diphosphate-binding fold (THDP-binding)"/>
    <property type="match status" value="1"/>
</dbReference>
<dbReference type="InterPro" id="IPR020826">
    <property type="entry name" value="Transketolase_BS"/>
</dbReference>
<dbReference type="Pfam" id="PF02780">
    <property type="entry name" value="Transketolase_C"/>
    <property type="match status" value="1"/>
</dbReference>
<evidence type="ECO:0000256" key="9">
    <source>
        <dbReference type="ARBA" id="ARBA00023229"/>
    </source>
</evidence>
<keyword evidence="8 10" id="KW-0786">Thiamine pyrophosphate</keyword>
<dbReference type="GO" id="GO:0008661">
    <property type="term" value="F:1-deoxy-D-xylulose-5-phosphate synthase activity"/>
    <property type="evidence" value="ECO:0007669"/>
    <property type="project" value="UniProtKB-UniRule"/>
</dbReference>
<name>A0A7Y4NUT0_9BACT</name>
<dbReference type="GO" id="GO:0016114">
    <property type="term" value="P:terpenoid biosynthetic process"/>
    <property type="evidence" value="ECO:0007669"/>
    <property type="project" value="UniProtKB-UniRule"/>
</dbReference>
<feature type="binding site" evidence="10">
    <location>
        <position position="327"/>
    </location>
    <ligand>
        <name>thiamine diphosphate</name>
        <dbReference type="ChEBI" id="CHEBI:58937"/>
    </ligand>
</feature>
<evidence type="ECO:0000256" key="1">
    <source>
        <dbReference type="ARBA" id="ARBA00004980"/>
    </source>
</evidence>
<protein>
    <recommendedName>
        <fullName evidence="10">1-deoxy-D-xylulose-5-phosphate synthase</fullName>
        <ecNumber evidence="10">2.2.1.7</ecNumber>
    </recommendedName>
    <alternativeName>
        <fullName evidence="10">1-deoxyxylulose-5-phosphate synthase</fullName>
        <shortName evidence="10">DXP synthase</shortName>
        <shortName evidence="10">DXPS</shortName>
    </alternativeName>
</protein>
<feature type="domain" description="Transketolase-like pyrimidine-binding" evidence="12">
    <location>
        <begin position="276"/>
        <end position="439"/>
    </location>
</feature>
<evidence type="ECO:0000313" key="14">
    <source>
        <dbReference type="Proteomes" id="UP000563426"/>
    </source>
</evidence>
<dbReference type="PANTHER" id="PTHR43322">
    <property type="entry name" value="1-D-DEOXYXYLULOSE 5-PHOSPHATE SYNTHASE-RELATED"/>
    <property type="match status" value="1"/>
</dbReference>
<feature type="binding site" evidence="10">
    <location>
        <position position="74"/>
    </location>
    <ligand>
        <name>thiamine diphosphate</name>
        <dbReference type="ChEBI" id="CHEBI:58937"/>
    </ligand>
</feature>
<dbReference type="GO" id="GO:0030976">
    <property type="term" value="F:thiamine pyrophosphate binding"/>
    <property type="evidence" value="ECO:0007669"/>
    <property type="project" value="UniProtKB-UniRule"/>
</dbReference>
<evidence type="ECO:0000256" key="11">
    <source>
        <dbReference type="SAM" id="MobiDB-lite"/>
    </source>
</evidence>
<evidence type="ECO:0000256" key="8">
    <source>
        <dbReference type="ARBA" id="ARBA00023052"/>
    </source>
</evidence>
<reference evidence="13 14" key="1">
    <citation type="submission" date="2020-05" db="EMBL/GenBank/DDBJ databases">
        <authorList>
            <person name="Whitworth D."/>
        </authorList>
    </citation>
    <scope>NUCLEOTIDE SEQUENCE [LARGE SCALE GENOMIC DNA]</scope>
    <source>
        <strain evidence="13 14">AB043B</strain>
    </source>
</reference>
<dbReference type="InterPro" id="IPR005477">
    <property type="entry name" value="Dxylulose-5-P_synthase"/>
</dbReference>
<evidence type="ECO:0000313" key="13">
    <source>
        <dbReference type="EMBL" id="NOK36623.1"/>
    </source>
</evidence>
<dbReference type="InterPro" id="IPR033248">
    <property type="entry name" value="Transketolase_C"/>
</dbReference>
<dbReference type="PANTHER" id="PTHR43322:SF5">
    <property type="entry name" value="1-DEOXY-D-XYLULOSE-5-PHOSPHATE SYNTHASE, CHLOROPLASTIC"/>
    <property type="match status" value="1"/>
</dbReference>
<comment type="pathway">
    <text evidence="1 10">Metabolic intermediate biosynthesis; 1-deoxy-D-xylulose 5-phosphate biosynthesis; 1-deoxy-D-xylulose 5-phosphate from D-glyceraldehyde 3-phosphate and pyruvate: step 1/1.</text>
</comment>
<feature type="region of interest" description="Disordered" evidence="11">
    <location>
        <begin position="441"/>
        <end position="467"/>
    </location>
</feature>
<evidence type="ECO:0000256" key="4">
    <source>
        <dbReference type="ARBA" id="ARBA00022679"/>
    </source>
</evidence>
<dbReference type="NCBIfam" id="NF003933">
    <property type="entry name" value="PRK05444.2-2"/>
    <property type="match status" value="1"/>
</dbReference>
<dbReference type="AlphaFoldDB" id="A0A7Y4NUT0"/>
<dbReference type="Gene3D" id="3.40.50.920">
    <property type="match status" value="1"/>
</dbReference>
<dbReference type="PROSITE" id="PS00802">
    <property type="entry name" value="TRANSKETOLASE_2"/>
    <property type="match status" value="1"/>
</dbReference>
<feature type="binding site" evidence="10">
    <location>
        <begin position="115"/>
        <end position="117"/>
    </location>
    <ligand>
        <name>thiamine diphosphate</name>
        <dbReference type="ChEBI" id="CHEBI:58937"/>
    </ligand>
</feature>
<feature type="binding site" evidence="10">
    <location>
        <position position="175"/>
    </location>
    <ligand>
        <name>Mg(2+)</name>
        <dbReference type="ChEBI" id="CHEBI:18420"/>
    </ligand>
</feature>
<keyword evidence="4 10" id="KW-0808">Transferase</keyword>
<comment type="cofactor">
    <cofactor evidence="10">
        <name>thiamine diphosphate</name>
        <dbReference type="ChEBI" id="CHEBI:58937"/>
    </cofactor>
    <text evidence="10">Binds 1 thiamine pyrophosphate per subunit.</text>
</comment>
<feature type="binding site" evidence="10">
    <location>
        <begin position="147"/>
        <end position="148"/>
    </location>
    <ligand>
        <name>thiamine diphosphate</name>
        <dbReference type="ChEBI" id="CHEBI:58937"/>
    </ligand>
</feature>
<dbReference type="InterPro" id="IPR049557">
    <property type="entry name" value="Transketolase_CS"/>
</dbReference>
<evidence type="ECO:0000256" key="3">
    <source>
        <dbReference type="ARBA" id="ARBA00011738"/>
    </source>
</evidence>
<dbReference type="CDD" id="cd02007">
    <property type="entry name" value="TPP_DXS"/>
    <property type="match status" value="1"/>
</dbReference>
<dbReference type="InterPro" id="IPR005475">
    <property type="entry name" value="Transketolase-like_Pyr-bd"/>
</dbReference>
<feature type="binding site" evidence="10">
    <location>
        <position position="175"/>
    </location>
    <ligand>
        <name>thiamine diphosphate</name>
        <dbReference type="ChEBI" id="CHEBI:58937"/>
    </ligand>
</feature>
<dbReference type="HAMAP" id="MF_00315">
    <property type="entry name" value="DXP_synth"/>
    <property type="match status" value="1"/>
</dbReference>
<keyword evidence="5 10" id="KW-0479">Metal-binding</keyword>
<evidence type="ECO:0000256" key="10">
    <source>
        <dbReference type="HAMAP-Rule" id="MF_00315"/>
    </source>
</evidence>
<dbReference type="Pfam" id="PF13292">
    <property type="entry name" value="DXP_synthase_N"/>
    <property type="match status" value="2"/>
</dbReference>
<evidence type="ECO:0000256" key="2">
    <source>
        <dbReference type="ARBA" id="ARBA00011081"/>
    </source>
</evidence>
<keyword evidence="14" id="KW-1185">Reference proteome</keyword>
<keyword evidence="7 10" id="KW-0784">Thiamine biosynthesis</keyword>
<dbReference type="CDD" id="cd07033">
    <property type="entry name" value="TPP_PYR_DXS_TK_like"/>
    <property type="match status" value="1"/>
</dbReference>
<comment type="subunit">
    <text evidence="3 10">Homodimer.</text>
</comment>
<sequence length="605" mass="62894">MADVLSGVASPADVRALPEAALPGLCEALREAIITTCGRVGGHLGASLGAVELVVALHRVFHTPQDALLFDVGHQAYAHKLLTGRRDRMHTLRQAGGIAPFLDPRESHHDALAAGHACTAISAALGLLAGRRQLGHPGHVVAVVGDGALTGGLSFEGLNNAGGSPLPLVVVLNDNQMSISANVGAIPALLRTRNARAFFESLGFTYLGPVDGHDLGALTRALREAKASSCPVVVHALTKKGRGFPPAEADEQTRGHAMGPYEWRDGKLVRSRGGRPTFSEAFAQVLGEALERDPRVVAVTPAMLEGSALTGLKARFPDRVHDVGIAEQHAVTFCAGLAAAGAKPVCVIYSTFLQRAYDQVVHDVCLPGLPVVFAVDRAGLVGADGATHQGAYDVSFLRPLPGLTQWAPMVGEDLAPMLATALQASGPSVLRFPRGTLPDLPPELAHAEPEVTGPSAPAVTPAHGQPAPDALAVSGARWLKRVPGSRLTLVTLGPLGLSALEAARNEPDWSVLDARRAWPLDEAALLEAAAGGHVVVAEEGTVRGGLGSAVLELYAAAGIAPRVKLLGMPDVFLPHGDARVQRTQLGLDAAGLRHAGHALLGEERR</sequence>
<dbReference type="Gene3D" id="3.40.50.970">
    <property type="match status" value="2"/>
</dbReference>
<dbReference type="Proteomes" id="UP000563426">
    <property type="component" value="Unassembled WGS sequence"/>
</dbReference>
<dbReference type="GO" id="GO:0009228">
    <property type="term" value="P:thiamine biosynthetic process"/>
    <property type="evidence" value="ECO:0007669"/>
    <property type="project" value="UniProtKB-UniRule"/>
</dbReference>
<comment type="catalytic activity">
    <reaction evidence="10">
        <text>D-glyceraldehyde 3-phosphate + pyruvate + H(+) = 1-deoxy-D-xylulose 5-phosphate + CO2</text>
        <dbReference type="Rhea" id="RHEA:12605"/>
        <dbReference type="ChEBI" id="CHEBI:15361"/>
        <dbReference type="ChEBI" id="CHEBI:15378"/>
        <dbReference type="ChEBI" id="CHEBI:16526"/>
        <dbReference type="ChEBI" id="CHEBI:57792"/>
        <dbReference type="ChEBI" id="CHEBI:59776"/>
        <dbReference type="EC" id="2.2.1.7"/>
    </reaction>
</comment>
<evidence type="ECO:0000259" key="12">
    <source>
        <dbReference type="SMART" id="SM00861"/>
    </source>
</evidence>
<dbReference type="SUPFAM" id="SSF52922">
    <property type="entry name" value="TK C-terminal domain-like"/>
    <property type="match status" value="1"/>
</dbReference>
<gene>
    <name evidence="10" type="primary">dxs</name>
    <name evidence="13" type="ORF">HMI49_25780</name>
</gene>
<dbReference type="GO" id="GO:0000287">
    <property type="term" value="F:magnesium ion binding"/>
    <property type="evidence" value="ECO:0007669"/>
    <property type="project" value="UniProtKB-UniRule"/>
</dbReference>
<keyword evidence="9 10" id="KW-0414">Isoprene biosynthesis</keyword>
<dbReference type="SMART" id="SM00861">
    <property type="entry name" value="Transket_pyr"/>
    <property type="match status" value="1"/>
</dbReference>
<evidence type="ECO:0000256" key="6">
    <source>
        <dbReference type="ARBA" id="ARBA00022842"/>
    </source>
</evidence>
<dbReference type="EC" id="2.2.1.7" evidence="10"/>
<proteinExistence type="inferred from homology"/>
<evidence type="ECO:0000256" key="5">
    <source>
        <dbReference type="ARBA" id="ARBA00022723"/>
    </source>
</evidence>
<dbReference type="FunFam" id="3.40.50.970:FF:000010">
    <property type="entry name" value="1-deoxy-D-xylulose-5-phosphate synthase"/>
    <property type="match status" value="1"/>
</dbReference>
<dbReference type="RefSeq" id="WP_171436915.1">
    <property type="nucleotide sequence ID" value="NZ_JABFJV010000174.1"/>
</dbReference>
<dbReference type="Pfam" id="PF02779">
    <property type="entry name" value="Transket_pyr"/>
    <property type="match status" value="1"/>
</dbReference>
<organism evidence="13 14">
    <name type="scientific">Corallococcus exercitus</name>
    <dbReference type="NCBI Taxonomy" id="2316736"/>
    <lineage>
        <taxon>Bacteria</taxon>
        <taxon>Pseudomonadati</taxon>
        <taxon>Myxococcota</taxon>
        <taxon>Myxococcia</taxon>
        <taxon>Myxococcales</taxon>
        <taxon>Cystobacterineae</taxon>
        <taxon>Myxococcaceae</taxon>
        <taxon>Corallococcus</taxon>
    </lineage>
</organism>
<accession>A0A7Y4NUT0</accession>
<dbReference type="InterPro" id="IPR009014">
    <property type="entry name" value="Transketo_C/PFOR_II"/>
</dbReference>
<dbReference type="PROSITE" id="PS00801">
    <property type="entry name" value="TRANSKETOLASE_1"/>
    <property type="match status" value="1"/>
</dbReference>
<comment type="cofactor">
    <cofactor evidence="10">
        <name>Mg(2+)</name>
        <dbReference type="ChEBI" id="CHEBI:18420"/>
    </cofactor>
    <text evidence="10">Binds 1 Mg(2+) ion per subunit.</text>
</comment>
<evidence type="ECO:0000256" key="7">
    <source>
        <dbReference type="ARBA" id="ARBA00022977"/>
    </source>
</evidence>
<comment type="caution">
    <text evidence="13">The sequence shown here is derived from an EMBL/GenBank/DDBJ whole genome shotgun (WGS) entry which is preliminary data.</text>
</comment>